<dbReference type="InterPro" id="IPR041649">
    <property type="entry name" value="NepR"/>
</dbReference>
<feature type="domain" description="Anti-sigma factor NepR" evidence="1">
    <location>
        <begin position="13"/>
        <end position="45"/>
    </location>
</feature>
<organism evidence="2 3">
    <name type="scientific">Maritimibacter fusiformis</name>
    <dbReference type="NCBI Taxonomy" id="2603819"/>
    <lineage>
        <taxon>Bacteria</taxon>
        <taxon>Pseudomonadati</taxon>
        <taxon>Pseudomonadota</taxon>
        <taxon>Alphaproteobacteria</taxon>
        <taxon>Rhodobacterales</taxon>
        <taxon>Roseobacteraceae</taxon>
        <taxon>Maritimibacter</taxon>
    </lineage>
</organism>
<comment type="caution">
    <text evidence="2">The sequence shown here is derived from an EMBL/GenBank/DDBJ whole genome shotgun (WGS) entry which is preliminary data.</text>
</comment>
<keyword evidence="3" id="KW-1185">Reference proteome</keyword>
<proteinExistence type="predicted"/>
<gene>
    <name evidence="2" type="ORF">FVF75_09015</name>
</gene>
<protein>
    <recommendedName>
        <fullName evidence="1">Anti-sigma factor NepR domain-containing protein</fullName>
    </recommendedName>
</protein>
<dbReference type="Pfam" id="PF18557">
    <property type="entry name" value="NepR"/>
    <property type="match status" value="1"/>
</dbReference>
<dbReference type="EMBL" id="VSIY01000006">
    <property type="protein sequence ID" value="TYB81259.1"/>
    <property type="molecule type" value="Genomic_DNA"/>
</dbReference>
<evidence type="ECO:0000259" key="1">
    <source>
        <dbReference type="Pfam" id="PF18557"/>
    </source>
</evidence>
<dbReference type="RefSeq" id="WP_148377653.1">
    <property type="nucleotide sequence ID" value="NZ_VSIY01000006.1"/>
</dbReference>
<reference evidence="2 3" key="1">
    <citation type="submission" date="2019-08" db="EMBL/GenBank/DDBJ databases">
        <title>Identification of a novel species of the genus Boseongicola.</title>
        <authorList>
            <person name="Zhang X.-Q."/>
        </authorList>
    </citation>
    <scope>NUCLEOTIDE SEQUENCE [LARGE SCALE GENOMIC DNA]</scope>
    <source>
        <strain evidence="2 3">HY14</strain>
    </source>
</reference>
<name>A0A5D0RJG5_9RHOB</name>
<evidence type="ECO:0000313" key="3">
    <source>
        <dbReference type="Proteomes" id="UP000322080"/>
    </source>
</evidence>
<dbReference type="AlphaFoldDB" id="A0A5D0RJG5"/>
<sequence>MAKKADKMDVFGQIDANLKRVFEEDAAEDLPPRLLELLEKLDKVEAPVRENANEDAGGNDPS</sequence>
<evidence type="ECO:0000313" key="2">
    <source>
        <dbReference type="EMBL" id="TYB81259.1"/>
    </source>
</evidence>
<dbReference type="Proteomes" id="UP000322080">
    <property type="component" value="Unassembled WGS sequence"/>
</dbReference>
<accession>A0A5D0RJG5</accession>